<dbReference type="InterPro" id="IPR000387">
    <property type="entry name" value="Tyr_Pase_dom"/>
</dbReference>
<dbReference type="Pfam" id="PF00782">
    <property type="entry name" value="DSPc"/>
    <property type="match status" value="1"/>
</dbReference>
<dbReference type="GO" id="GO:0008330">
    <property type="term" value="F:protein tyrosine/threonine phosphatase activity"/>
    <property type="evidence" value="ECO:0007669"/>
    <property type="project" value="TreeGrafter"/>
</dbReference>
<evidence type="ECO:0000313" key="8">
    <source>
        <dbReference type="Proteomes" id="UP000626109"/>
    </source>
</evidence>
<dbReference type="SUPFAM" id="SSF52799">
    <property type="entry name" value="(Phosphotyrosine protein) phosphatases II"/>
    <property type="match status" value="1"/>
</dbReference>
<dbReference type="InterPro" id="IPR000340">
    <property type="entry name" value="Dual-sp_phosphatase_cat-dom"/>
</dbReference>
<accession>A0A813IHP9</accession>
<evidence type="ECO:0000256" key="4">
    <source>
        <dbReference type="ARBA" id="ARBA00022912"/>
    </source>
</evidence>
<dbReference type="SMART" id="SM00195">
    <property type="entry name" value="DSPc"/>
    <property type="match status" value="1"/>
</dbReference>
<feature type="non-terminal residue" evidence="7">
    <location>
        <position position="178"/>
    </location>
</feature>
<feature type="domain" description="Tyrosine specific protein phosphatases" evidence="6">
    <location>
        <begin position="82"/>
        <end position="145"/>
    </location>
</feature>
<dbReference type="CDD" id="cd14498">
    <property type="entry name" value="DSP"/>
    <property type="match status" value="1"/>
</dbReference>
<dbReference type="EC" id="3.1.3.48" evidence="2"/>
<dbReference type="PROSITE" id="PS50056">
    <property type="entry name" value="TYR_PHOSPHATASE_2"/>
    <property type="match status" value="1"/>
</dbReference>
<dbReference type="AlphaFoldDB" id="A0A813IHP9"/>
<evidence type="ECO:0000256" key="1">
    <source>
        <dbReference type="ARBA" id="ARBA00008601"/>
    </source>
</evidence>
<dbReference type="GO" id="GO:0017017">
    <property type="term" value="F:MAP kinase tyrosine/serine/threonine phosphatase activity"/>
    <property type="evidence" value="ECO:0007669"/>
    <property type="project" value="TreeGrafter"/>
</dbReference>
<dbReference type="PANTHER" id="PTHR10159:SF519">
    <property type="entry name" value="DUAL SPECIFICITY PROTEIN PHOSPHATASE MPK3"/>
    <property type="match status" value="1"/>
</dbReference>
<dbReference type="GO" id="GO:0005737">
    <property type="term" value="C:cytoplasm"/>
    <property type="evidence" value="ECO:0007669"/>
    <property type="project" value="TreeGrafter"/>
</dbReference>
<evidence type="ECO:0000313" key="7">
    <source>
        <dbReference type="EMBL" id="CAE8649621.1"/>
    </source>
</evidence>
<dbReference type="GO" id="GO:0043409">
    <property type="term" value="P:negative regulation of MAPK cascade"/>
    <property type="evidence" value="ECO:0007669"/>
    <property type="project" value="TreeGrafter"/>
</dbReference>
<evidence type="ECO:0000259" key="5">
    <source>
        <dbReference type="PROSITE" id="PS50054"/>
    </source>
</evidence>
<feature type="domain" description="Tyrosine-protein phosphatase" evidence="5">
    <location>
        <begin position="10"/>
        <end position="166"/>
    </location>
</feature>
<feature type="non-terminal residue" evidence="7">
    <location>
        <position position="1"/>
    </location>
</feature>
<dbReference type="GO" id="GO:0033550">
    <property type="term" value="F:MAP kinase tyrosine phosphatase activity"/>
    <property type="evidence" value="ECO:0007669"/>
    <property type="project" value="TreeGrafter"/>
</dbReference>
<proteinExistence type="inferred from homology"/>
<protein>
    <recommendedName>
        <fullName evidence="2">protein-tyrosine-phosphatase</fullName>
        <ecNumber evidence="2">3.1.3.48</ecNumber>
    </recommendedName>
</protein>
<name>A0A813IHP9_POLGL</name>
<dbReference type="PANTHER" id="PTHR10159">
    <property type="entry name" value="DUAL SPECIFICITY PROTEIN PHOSPHATASE"/>
    <property type="match status" value="1"/>
</dbReference>
<organism evidence="7 8">
    <name type="scientific">Polarella glacialis</name>
    <name type="common">Dinoflagellate</name>
    <dbReference type="NCBI Taxonomy" id="89957"/>
    <lineage>
        <taxon>Eukaryota</taxon>
        <taxon>Sar</taxon>
        <taxon>Alveolata</taxon>
        <taxon>Dinophyceae</taxon>
        <taxon>Suessiales</taxon>
        <taxon>Suessiaceae</taxon>
        <taxon>Polarella</taxon>
    </lineage>
</organism>
<comment type="similarity">
    <text evidence="1">Belongs to the protein-tyrosine phosphatase family. Non-receptor class dual specificity subfamily.</text>
</comment>
<dbReference type="Proteomes" id="UP000626109">
    <property type="component" value="Unassembled WGS sequence"/>
</dbReference>
<dbReference type="InterPro" id="IPR020422">
    <property type="entry name" value="TYR_PHOSPHATASE_DUAL_dom"/>
</dbReference>
<reference evidence="7" key="1">
    <citation type="submission" date="2021-02" db="EMBL/GenBank/DDBJ databases">
        <authorList>
            <person name="Dougan E. K."/>
            <person name="Rhodes N."/>
            <person name="Thang M."/>
            <person name="Chan C."/>
        </authorList>
    </citation>
    <scope>NUCLEOTIDE SEQUENCE</scope>
</reference>
<evidence type="ECO:0000259" key="6">
    <source>
        <dbReference type="PROSITE" id="PS50056"/>
    </source>
</evidence>
<gene>
    <name evidence="7" type="ORF">PGLA2088_LOCUS7588</name>
</gene>
<dbReference type="InterPro" id="IPR029021">
    <property type="entry name" value="Prot-tyrosine_phosphatase-like"/>
</dbReference>
<comment type="caution">
    <text evidence="7">The sequence shown here is derived from an EMBL/GenBank/DDBJ whole genome shotgun (WGS) entry which is preliminary data.</text>
</comment>
<dbReference type="Gene3D" id="3.90.190.10">
    <property type="entry name" value="Protein tyrosine phosphatase superfamily"/>
    <property type="match status" value="1"/>
</dbReference>
<dbReference type="PROSITE" id="PS50054">
    <property type="entry name" value="TYR_PHOSPHATASE_DUAL"/>
    <property type="match status" value="1"/>
</dbReference>
<keyword evidence="4" id="KW-0904">Protein phosphatase</keyword>
<sequence>QATTPHESEWDAGEIVPGLWVGGLSAAENEDELIRRCISSVVTVGTRLQPQVSWTSVKSQSIANKRYDIEDHPHADLLQIIPSAIRAIDKVMKGRSKKESDARTGVLVHCASGMSRSVAVCIAWLMLRCKMSLDDAHEMVKAGRPVARPNFGFMQSLRLLEERKDVRLAQDKWTRSNK</sequence>
<evidence type="ECO:0000256" key="2">
    <source>
        <dbReference type="ARBA" id="ARBA00013064"/>
    </source>
</evidence>
<dbReference type="EMBL" id="CAJNNW010007942">
    <property type="protein sequence ID" value="CAE8649621.1"/>
    <property type="molecule type" value="Genomic_DNA"/>
</dbReference>
<evidence type="ECO:0000256" key="3">
    <source>
        <dbReference type="ARBA" id="ARBA00022801"/>
    </source>
</evidence>
<keyword evidence="3" id="KW-0378">Hydrolase</keyword>